<dbReference type="SUPFAM" id="SSF53067">
    <property type="entry name" value="Actin-like ATPase domain"/>
    <property type="match status" value="2"/>
</dbReference>
<evidence type="ECO:0000256" key="6">
    <source>
        <dbReference type="RuleBase" id="RU003322"/>
    </source>
</evidence>
<evidence type="ECO:0000313" key="9">
    <source>
        <dbReference type="Proteomes" id="UP000520767"/>
    </source>
</evidence>
<dbReference type="GO" id="GO:0140662">
    <property type="term" value="F:ATP-dependent protein folding chaperone"/>
    <property type="evidence" value="ECO:0007669"/>
    <property type="project" value="InterPro"/>
</dbReference>
<dbReference type="PANTHER" id="PTHR19375">
    <property type="entry name" value="HEAT SHOCK PROTEIN 70KDA"/>
    <property type="match status" value="1"/>
</dbReference>
<dbReference type="PRINTS" id="PR00301">
    <property type="entry name" value="HEATSHOCK70"/>
</dbReference>
<evidence type="ECO:0000313" key="8">
    <source>
        <dbReference type="EMBL" id="MBB4910938.1"/>
    </source>
</evidence>
<dbReference type="AlphaFoldDB" id="A0A7W7QCE9"/>
<dbReference type="InterPro" id="IPR018181">
    <property type="entry name" value="Heat_shock_70_CS"/>
</dbReference>
<feature type="region of interest" description="Disordered" evidence="7">
    <location>
        <begin position="357"/>
        <end position="466"/>
    </location>
</feature>
<evidence type="ECO:0000256" key="2">
    <source>
        <dbReference type="ARBA" id="ARBA00022741"/>
    </source>
</evidence>
<feature type="compositionally biased region" description="Pro residues" evidence="7">
    <location>
        <begin position="453"/>
        <end position="462"/>
    </location>
</feature>
<keyword evidence="9" id="KW-1185">Reference proteome</keyword>
<name>A0A7W7QCE9_9PSEU</name>
<sequence length="710" mass="73974">MYALGIDLGTTYTAAAVWRDGRAEIVSLGDRTAAIPSVVLLREDETFLTGEAANRRGLTEPNRVAREFKRRIGDTTPIMLGGTPHSAESLTSRLLRAVVEEVVKREGGPPAQVCVSHPANWGPYKTDLLGQAVRMADLPSVRFITEPEAAATHYAQEQRLGVGTVVAVYDLGGGTFDAAVLRRTAGGFAILGKPEGIERLGGIDFDAAVFNHVRTALGGKLDDLDEDDPAAITAVARLREECVQAKEALSADTDTTIPVLLPSVTTDVRLTRGEFEAMVRPALHGSIEALRRAVRSAGSTPEQLHSVLLVGGSSRMPIVGQLVSAELGRPVAVDTHPKHAVALGAAWRAGAALGRPAGSPAVPRGPVGVPPVPGTPPRGVPMAAPVAAPLPGAARTEPLRQPRGTEPAAPGRGPEPTSSRVPETTPHRGPETVTRQRVPDLASGPATRTRPPVAEPIGPPPAEKSDRRKRLLALGVAGAVVALLAGGGVAFAVFGGDDDPAGTGAGTPATTSTTVSEASLLPPDEQCTDAIMANPHWVCLTSAVVADGTITIQYVSDGGALTVNGGRHLHIYGGDGTNPSDQVMGHQVPESEQGKWYVEDRRPAVLDVTDQRFALAIGDAPKVCARIATADHVLVTAQDGTYRTGNCIPITRGADTAPEPAPKTTKKNRQPRTDTPTTTTETTTTTTDTTTTDPTPDSEPETPSAEHADG</sequence>
<evidence type="ECO:0000256" key="1">
    <source>
        <dbReference type="ARBA" id="ARBA00007381"/>
    </source>
</evidence>
<dbReference type="Pfam" id="PF00012">
    <property type="entry name" value="HSP70"/>
    <property type="match status" value="2"/>
</dbReference>
<dbReference type="GO" id="GO:0005524">
    <property type="term" value="F:ATP binding"/>
    <property type="evidence" value="ECO:0007669"/>
    <property type="project" value="UniProtKB-KW"/>
</dbReference>
<comment type="similarity">
    <text evidence="1 6">Belongs to the heat shock protein 70 family.</text>
</comment>
<feature type="compositionally biased region" description="Low complexity" evidence="7">
    <location>
        <begin position="357"/>
        <end position="367"/>
    </location>
</feature>
<feature type="compositionally biased region" description="Low complexity" evidence="7">
    <location>
        <begin position="673"/>
        <end position="695"/>
    </location>
</feature>
<dbReference type="Proteomes" id="UP000520767">
    <property type="component" value="Unassembled WGS sequence"/>
</dbReference>
<dbReference type="EMBL" id="JACHJQ010000008">
    <property type="protein sequence ID" value="MBB4910938.1"/>
    <property type="molecule type" value="Genomic_DNA"/>
</dbReference>
<evidence type="ECO:0000256" key="3">
    <source>
        <dbReference type="ARBA" id="ARBA00022840"/>
    </source>
</evidence>
<protein>
    <submittedName>
        <fullName evidence="8">Actin-like ATPase involved in cell morphogenesis</fullName>
    </submittedName>
</protein>
<feature type="compositionally biased region" description="Low complexity" evidence="7">
    <location>
        <begin position="380"/>
        <end position="395"/>
    </location>
</feature>
<keyword evidence="5" id="KW-0143">Chaperone</keyword>
<keyword evidence="2 6" id="KW-0547">Nucleotide-binding</keyword>
<evidence type="ECO:0000256" key="4">
    <source>
        <dbReference type="ARBA" id="ARBA00023016"/>
    </source>
</evidence>
<gene>
    <name evidence="8" type="ORF">FHR82_007197</name>
</gene>
<organism evidence="8 9">
    <name type="scientific">Actinophytocola algeriensis</name>
    <dbReference type="NCBI Taxonomy" id="1768010"/>
    <lineage>
        <taxon>Bacteria</taxon>
        <taxon>Bacillati</taxon>
        <taxon>Actinomycetota</taxon>
        <taxon>Actinomycetes</taxon>
        <taxon>Pseudonocardiales</taxon>
        <taxon>Pseudonocardiaceae</taxon>
    </lineage>
</organism>
<dbReference type="Gene3D" id="3.30.420.40">
    <property type="match status" value="2"/>
</dbReference>
<accession>A0A7W7QCE9</accession>
<proteinExistence type="inferred from homology"/>
<feature type="compositionally biased region" description="Pro residues" evidence="7">
    <location>
        <begin position="368"/>
        <end position="379"/>
    </location>
</feature>
<comment type="caution">
    <text evidence="8">The sequence shown here is derived from an EMBL/GenBank/DDBJ whole genome shotgun (WGS) entry which is preliminary data.</text>
</comment>
<evidence type="ECO:0000256" key="7">
    <source>
        <dbReference type="SAM" id="MobiDB-lite"/>
    </source>
</evidence>
<evidence type="ECO:0000256" key="5">
    <source>
        <dbReference type="ARBA" id="ARBA00023186"/>
    </source>
</evidence>
<dbReference type="Gene3D" id="3.90.640.10">
    <property type="entry name" value="Actin, Chain A, domain 4"/>
    <property type="match status" value="1"/>
</dbReference>
<dbReference type="InterPro" id="IPR013126">
    <property type="entry name" value="Hsp_70_fam"/>
</dbReference>
<keyword evidence="3 6" id="KW-0067">ATP-binding</keyword>
<keyword evidence="4" id="KW-0346">Stress response</keyword>
<dbReference type="RefSeq" id="WP_184814949.1">
    <property type="nucleotide sequence ID" value="NZ_JACHJQ010000008.1"/>
</dbReference>
<dbReference type="PROSITE" id="PS01036">
    <property type="entry name" value="HSP70_3"/>
    <property type="match status" value="1"/>
</dbReference>
<dbReference type="FunFam" id="3.30.420.40:FF:000028">
    <property type="entry name" value="heat shock 70 kDa protein-like"/>
    <property type="match status" value="1"/>
</dbReference>
<dbReference type="InterPro" id="IPR043129">
    <property type="entry name" value="ATPase_NBD"/>
</dbReference>
<feature type="region of interest" description="Disordered" evidence="7">
    <location>
        <begin position="648"/>
        <end position="710"/>
    </location>
</feature>
<reference evidence="8 9" key="1">
    <citation type="submission" date="2020-08" db="EMBL/GenBank/DDBJ databases">
        <title>Genomic Encyclopedia of Type Strains, Phase III (KMG-III): the genomes of soil and plant-associated and newly described type strains.</title>
        <authorList>
            <person name="Whitman W."/>
        </authorList>
    </citation>
    <scope>NUCLEOTIDE SEQUENCE [LARGE SCALE GENOMIC DNA]</scope>
    <source>
        <strain evidence="8 9">CECT 8960</strain>
    </source>
</reference>